<protein>
    <submittedName>
        <fullName evidence="6">HTH-type transcriptional regulator TfdS</fullName>
    </submittedName>
</protein>
<gene>
    <name evidence="6" type="ORF">MIZ03_0629</name>
</gene>
<name>A0ABM7MHP9_9BURK</name>
<evidence type="ECO:0000256" key="2">
    <source>
        <dbReference type="ARBA" id="ARBA00023015"/>
    </source>
</evidence>
<dbReference type="InterPro" id="IPR005119">
    <property type="entry name" value="LysR_subst-bd"/>
</dbReference>
<dbReference type="InterPro" id="IPR036390">
    <property type="entry name" value="WH_DNA-bd_sf"/>
</dbReference>
<proteinExistence type="inferred from homology"/>
<dbReference type="PANTHER" id="PTHR30346">
    <property type="entry name" value="TRANSCRIPTIONAL DUAL REGULATOR HCAR-RELATED"/>
    <property type="match status" value="1"/>
</dbReference>
<evidence type="ECO:0000259" key="5">
    <source>
        <dbReference type="PROSITE" id="PS50931"/>
    </source>
</evidence>
<dbReference type="PANTHER" id="PTHR30346:SF0">
    <property type="entry name" value="HCA OPERON TRANSCRIPTIONAL ACTIVATOR HCAR"/>
    <property type="match status" value="1"/>
</dbReference>
<reference evidence="6 7" key="1">
    <citation type="journal article" date="2021" name="Microbiol. Spectr.">
        <title>A Single Bacterium Capable of Oxidation and Reduction of Iron at Circumneutral pH.</title>
        <authorList>
            <person name="Kato S."/>
            <person name="Ohkuma M."/>
        </authorList>
    </citation>
    <scope>NUCLEOTIDE SEQUENCE [LARGE SCALE GENOMIC DNA]</scope>
    <source>
        <strain evidence="6 7">MIZ03</strain>
    </source>
</reference>
<keyword evidence="7" id="KW-1185">Reference proteome</keyword>
<evidence type="ECO:0000313" key="7">
    <source>
        <dbReference type="Proteomes" id="UP000824366"/>
    </source>
</evidence>
<dbReference type="Gene3D" id="3.40.190.10">
    <property type="entry name" value="Periplasmic binding protein-like II"/>
    <property type="match status" value="2"/>
</dbReference>
<sequence>MDIRHLKSFIVVAEELNIGRAALRLHISQPPLTRQIQQLEQELNVQLFVRTPRGVELTQAGNMFLSEARNIRHLMEQAVERTVRAGQGKLGRLDIGIFGTGIFSVIPELLHLFRVTHPGVRVVLHTMSKGEQIEALRQKRITIGFHRMPLLHPDIENSLIINEPLYLALNEEHPLNKQGTISFRELENHPLVLFPTGDRPNFVDKVIELCSGVGFMPDISQVVGDAVTGIALVSAGLGVTIVPKSVTTLRIPKVVYRLFENTFPAYVDLSCVHRKDDSSAILHAFLAVIEDFKTTWNEQYD</sequence>
<dbReference type="InterPro" id="IPR000847">
    <property type="entry name" value="LysR_HTH_N"/>
</dbReference>
<accession>A0ABM7MHP9</accession>
<dbReference type="Pfam" id="PF03466">
    <property type="entry name" value="LysR_substrate"/>
    <property type="match status" value="1"/>
</dbReference>
<dbReference type="Proteomes" id="UP000824366">
    <property type="component" value="Chromosome"/>
</dbReference>
<keyword evidence="4" id="KW-0804">Transcription</keyword>
<dbReference type="PROSITE" id="PS50931">
    <property type="entry name" value="HTH_LYSR"/>
    <property type="match status" value="1"/>
</dbReference>
<dbReference type="InterPro" id="IPR036388">
    <property type="entry name" value="WH-like_DNA-bd_sf"/>
</dbReference>
<dbReference type="Pfam" id="PF00126">
    <property type="entry name" value="HTH_1"/>
    <property type="match status" value="1"/>
</dbReference>
<dbReference type="SUPFAM" id="SSF46785">
    <property type="entry name" value="Winged helix' DNA-binding domain"/>
    <property type="match status" value="1"/>
</dbReference>
<dbReference type="RefSeq" id="WP_223907959.1">
    <property type="nucleotide sequence ID" value="NZ_AP024238.1"/>
</dbReference>
<dbReference type="Gene3D" id="1.10.10.10">
    <property type="entry name" value="Winged helix-like DNA-binding domain superfamily/Winged helix DNA-binding domain"/>
    <property type="match status" value="1"/>
</dbReference>
<evidence type="ECO:0000256" key="1">
    <source>
        <dbReference type="ARBA" id="ARBA00009437"/>
    </source>
</evidence>
<keyword evidence="3" id="KW-0238">DNA-binding</keyword>
<dbReference type="EMBL" id="AP024238">
    <property type="protein sequence ID" value="BCO25750.1"/>
    <property type="molecule type" value="Genomic_DNA"/>
</dbReference>
<evidence type="ECO:0000313" key="6">
    <source>
        <dbReference type="EMBL" id="BCO25750.1"/>
    </source>
</evidence>
<evidence type="ECO:0000256" key="4">
    <source>
        <dbReference type="ARBA" id="ARBA00023163"/>
    </source>
</evidence>
<keyword evidence="2" id="KW-0805">Transcription regulation</keyword>
<evidence type="ECO:0000256" key="3">
    <source>
        <dbReference type="ARBA" id="ARBA00023125"/>
    </source>
</evidence>
<dbReference type="PRINTS" id="PR00039">
    <property type="entry name" value="HTHLYSR"/>
</dbReference>
<dbReference type="SUPFAM" id="SSF53850">
    <property type="entry name" value="Periplasmic binding protein-like II"/>
    <property type="match status" value="1"/>
</dbReference>
<comment type="similarity">
    <text evidence="1">Belongs to the LysR transcriptional regulatory family.</text>
</comment>
<feature type="domain" description="HTH lysR-type" evidence="5">
    <location>
        <begin position="1"/>
        <end position="58"/>
    </location>
</feature>
<dbReference type="CDD" id="cd08446">
    <property type="entry name" value="PBP2_Chlorocatechol"/>
    <property type="match status" value="1"/>
</dbReference>
<organism evidence="6 7">
    <name type="scientific">Rhodoferax lithotrophicus</name>
    <dbReference type="NCBI Taxonomy" id="2798804"/>
    <lineage>
        <taxon>Bacteria</taxon>
        <taxon>Pseudomonadati</taxon>
        <taxon>Pseudomonadota</taxon>
        <taxon>Betaproteobacteria</taxon>
        <taxon>Burkholderiales</taxon>
        <taxon>Comamonadaceae</taxon>
        <taxon>Rhodoferax</taxon>
    </lineage>
</organism>